<evidence type="ECO:0000313" key="5">
    <source>
        <dbReference type="Proteomes" id="UP000619479"/>
    </source>
</evidence>
<feature type="domain" description="DUF1731" evidence="3">
    <location>
        <begin position="250"/>
        <end position="295"/>
    </location>
</feature>
<keyword evidence="5" id="KW-1185">Reference proteome</keyword>
<gene>
    <name evidence="4" type="ORF">Acy02nite_32720</name>
</gene>
<evidence type="ECO:0000313" key="4">
    <source>
        <dbReference type="EMBL" id="GID65391.1"/>
    </source>
</evidence>
<dbReference type="NCBIfam" id="TIGR01777">
    <property type="entry name" value="yfcH"/>
    <property type="match status" value="1"/>
</dbReference>
<dbReference type="InterPro" id="IPR013549">
    <property type="entry name" value="DUF1731"/>
</dbReference>
<protein>
    <submittedName>
        <fullName evidence="4">Epimerase</fullName>
    </submittedName>
</protein>
<evidence type="ECO:0000256" key="1">
    <source>
        <dbReference type="ARBA" id="ARBA00009353"/>
    </source>
</evidence>
<dbReference type="Proteomes" id="UP000619479">
    <property type="component" value="Unassembled WGS sequence"/>
</dbReference>
<dbReference type="Gene3D" id="3.40.50.720">
    <property type="entry name" value="NAD(P)-binding Rossmann-like Domain"/>
    <property type="match status" value="1"/>
</dbReference>
<comment type="caution">
    <text evidence="4">The sequence shown here is derived from an EMBL/GenBank/DDBJ whole genome shotgun (WGS) entry which is preliminary data.</text>
</comment>
<dbReference type="EMBL" id="BOMH01000025">
    <property type="protein sequence ID" value="GID65391.1"/>
    <property type="molecule type" value="Genomic_DNA"/>
</dbReference>
<evidence type="ECO:0000259" key="2">
    <source>
        <dbReference type="Pfam" id="PF01370"/>
    </source>
</evidence>
<evidence type="ECO:0000259" key="3">
    <source>
        <dbReference type="Pfam" id="PF08338"/>
    </source>
</evidence>
<organism evidence="4 5">
    <name type="scientific">Actinoplanes cyaneus</name>
    <dbReference type="NCBI Taxonomy" id="52696"/>
    <lineage>
        <taxon>Bacteria</taxon>
        <taxon>Bacillati</taxon>
        <taxon>Actinomycetota</taxon>
        <taxon>Actinomycetes</taxon>
        <taxon>Micromonosporales</taxon>
        <taxon>Micromonosporaceae</taxon>
        <taxon>Actinoplanes</taxon>
    </lineage>
</organism>
<feature type="domain" description="NAD-dependent epimerase/dehydratase" evidence="2">
    <location>
        <begin position="3"/>
        <end position="216"/>
    </location>
</feature>
<dbReference type="Pfam" id="PF01370">
    <property type="entry name" value="Epimerase"/>
    <property type="match status" value="1"/>
</dbReference>
<proteinExistence type="inferred from homology"/>
<accession>A0A919MBS7</accession>
<reference evidence="4" key="1">
    <citation type="submission" date="2021-01" db="EMBL/GenBank/DDBJ databases">
        <title>Whole genome shotgun sequence of Actinoplanes cyaneus NBRC 14990.</title>
        <authorList>
            <person name="Komaki H."/>
            <person name="Tamura T."/>
        </authorList>
    </citation>
    <scope>NUCLEOTIDE SEQUENCE</scope>
    <source>
        <strain evidence="4">NBRC 14990</strain>
    </source>
</reference>
<dbReference type="PANTHER" id="PTHR11092">
    <property type="entry name" value="SUGAR NUCLEOTIDE EPIMERASE RELATED"/>
    <property type="match status" value="1"/>
</dbReference>
<dbReference type="RefSeq" id="WP_203741408.1">
    <property type="nucleotide sequence ID" value="NZ_BAAAUC010000038.1"/>
</dbReference>
<sequence>MRILLAGASGFLGTRLADRLTASGHDLTRLVRRAPRSPGEMSWQPGRGELDPAVVAAADIVIDLAGAGVGDRRWNAAYKETLRASRIDSTGTIARTIAALPESDRPRALLQASAVGWYGDTGDRAVTENEPPADTFLAQLCRDWEAAARPAADAGTRVVLLRTGLPLARDGGFLQPLLPLFKLGAGAKLGSGRQWTPWIALADWLAAVEFLIEHEEVAGPVNLVAPNPVTNAELTRALARTLHRPALFAVPGFALDLALGEFGGEARASQRVVPAVLEKAGFRWQCPDVESGLASIA</sequence>
<dbReference type="InterPro" id="IPR036291">
    <property type="entry name" value="NAD(P)-bd_dom_sf"/>
</dbReference>
<dbReference type="AlphaFoldDB" id="A0A919MBS7"/>
<dbReference type="InterPro" id="IPR001509">
    <property type="entry name" value="Epimerase_deHydtase"/>
</dbReference>
<dbReference type="InterPro" id="IPR010099">
    <property type="entry name" value="SDR39U1"/>
</dbReference>
<dbReference type="SUPFAM" id="SSF51735">
    <property type="entry name" value="NAD(P)-binding Rossmann-fold domains"/>
    <property type="match status" value="1"/>
</dbReference>
<comment type="similarity">
    <text evidence="1">Belongs to the NAD(P)-dependent epimerase/dehydratase family. SDR39U1 subfamily.</text>
</comment>
<dbReference type="PANTHER" id="PTHR11092:SF0">
    <property type="entry name" value="EPIMERASE FAMILY PROTEIN SDR39U1"/>
    <property type="match status" value="1"/>
</dbReference>
<name>A0A919MBS7_9ACTN</name>
<dbReference type="Pfam" id="PF08338">
    <property type="entry name" value="DUF1731"/>
    <property type="match status" value="1"/>
</dbReference>